<gene>
    <name evidence="2" type="ORF">CKS_5565</name>
    <name evidence="1" type="ORF">DSJ_26435</name>
</gene>
<evidence type="ECO:0000313" key="4">
    <source>
        <dbReference type="Proteomes" id="UP000192380"/>
    </source>
</evidence>
<protein>
    <submittedName>
        <fullName evidence="2">Antiterminator Q</fullName>
    </submittedName>
</protein>
<keyword evidence="4" id="KW-1185">Reference proteome</keyword>
<sequence length="225" mass="26037">MLGEYVREQLRVALCDLPLGQKGQIAIMSDMAGGDDYTDRPTREVESGESVVKIEAEPVRYREGKKYKQNKPLILEAAFKTGIWRQAVNKLPDLHLAWAKYCYGEDLKFDHQLIICKDIWDRFLVRESETRTRKMAEKMQQKLRSLVLLAVQVSVGKVRGPQLEYTGAHLSQLLGIKPNNWQGHYLPRWSLLLALCEELDNEVIAHVERQHKAERDGRRRTRLSV</sequence>
<keyword evidence="1" id="KW-0614">Plasmid</keyword>
<dbReference type="KEGG" id="pstw:DSJ_26435"/>
<evidence type="ECO:0000313" key="2">
    <source>
        <dbReference type="EMBL" id="EHT97704.1"/>
    </source>
</evidence>
<reference evidence="2" key="2">
    <citation type="submission" date="2012-01" db="EMBL/GenBank/DDBJ databases">
        <authorList>
            <person name="Biehl B.S."/>
            <person name="Ding Y."/>
            <person name="Dugan-Rocha S.P."/>
            <person name="Gibbs R.A."/>
            <person name="Glasner J.D."/>
            <person name="Kovar C."/>
            <person name="Muzny D.M."/>
            <person name="Neeno-Eckwall E.C."/>
            <person name="Perna N.T."/>
            <person name="Qin X."/>
            <person name="von Bodman S.B."/>
            <person name="Weinstock G.M."/>
        </authorList>
    </citation>
    <scope>NUCLEOTIDE SEQUENCE</scope>
    <source>
        <strain evidence="2">DC283</strain>
    </source>
</reference>
<dbReference type="Pfam" id="PF06323">
    <property type="entry name" value="Phage_antiter_Q"/>
    <property type="match status" value="1"/>
</dbReference>
<evidence type="ECO:0000313" key="1">
    <source>
        <dbReference type="EMBL" id="ARF52750.1"/>
    </source>
</evidence>
<dbReference type="AlphaFoldDB" id="H3RLJ1"/>
<reference evidence="2 3" key="1">
    <citation type="journal article" date="2012" name="Mol. Microbiol.">
        <title>The genetic and structural basis of two distinct terminal side branch residues in stewartan and amylovoran exopolysaccharides and their potential role in host adaptation.</title>
        <authorList>
            <person name="Wang X."/>
            <person name="Yang F."/>
            <person name="von Bodman S.B."/>
        </authorList>
    </citation>
    <scope>NUCLEOTIDE SEQUENCE [LARGE SCALE GENOMIC DNA]</scope>
    <source>
        <strain evidence="2 3">DC283</strain>
    </source>
</reference>
<evidence type="ECO:0000313" key="3">
    <source>
        <dbReference type="Proteomes" id="UP000005050"/>
    </source>
</evidence>
<dbReference type="Proteomes" id="UP000005050">
    <property type="component" value="Unassembled WGS sequence"/>
</dbReference>
<dbReference type="OrthoDB" id="6497396at2"/>
<dbReference type="Proteomes" id="UP000192380">
    <property type="component" value="Plasmid ppDSJ01"/>
</dbReference>
<dbReference type="InterPro" id="IPR010455">
    <property type="entry name" value="Phage_82_GpQ"/>
</dbReference>
<organism evidence="2 3">
    <name type="scientific">Pantoea stewartii subsp. stewartii DC283</name>
    <dbReference type="NCBI Taxonomy" id="660596"/>
    <lineage>
        <taxon>Bacteria</taxon>
        <taxon>Pseudomonadati</taxon>
        <taxon>Pseudomonadota</taxon>
        <taxon>Gammaproteobacteria</taxon>
        <taxon>Enterobacterales</taxon>
        <taxon>Erwiniaceae</taxon>
        <taxon>Pantoea</taxon>
    </lineage>
</organism>
<dbReference type="PATRIC" id="fig|660596.6.peg.5333"/>
<reference evidence="1 4" key="3">
    <citation type="submission" date="2016-10" db="EMBL/GenBank/DDBJ databases">
        <title>Complete Genome Assembly of Pantoea stewartii subsp. stewartii DC283, a Corn Pathogen.</title>
        <authorList>
            <person name="Duong D.A."/>
            <person name="Stevens A.M."/>
            <person name="Jensen R.V."/>
        </authorList>
    </citation>
    <scope>NUCLEOTIDE SEQUENCE [LARGE SCALE GENOMIC DNA]</scope>
    <source>
        <strain evidence="1 4">DC283</strain>
        <plasmid evidence="1 4">ppDSJ01</plasmid>
    </source>
</reference>
<proteinExistence type="predicted"/>
<name>H3RLJ1_PANSE</name>
<dbReference type="EMBL" id="CP017592">
    <property type="protein sequence ID" value="ARF52750.1"/>
    <property type="molecule type" value="Genomic_DNA"/>
</dbReference>
<accession>H3RLJ1</accession>
<geneLocation type="plasmid" evidence="1 4">
    <name>ppDSJ01</name>
</geneLocation>
<dbReference type="RefSeq" id="WP_006122369.1">
    <property type="nucleotide sequence ID" value="NZ_AHIE01000047.1"/>
</dbReference>
<dbReference type="EMBL" id="AHIE01000047">
    <property type="protein sequence ID" value="EHT97704.1"/>
    <property type="molecule type" value="Genomic_DNA"/>
</dbReference>